<dbReference type="PANTHER" id="PTHR47234">
    <property type="match status" value="1"/>
</dbReference>
<evidence type="ECO:0000256" key="5">
    <source>
        <dbReference type="ARBA" id="ARBA00023077"/>
    </source>
</evidence>
<evidence type="ECO:0000256" key="7">
    <source>
        <dbReference type="ARBA" id="ARBA00023237"/>
    </source>
</evidence>
<organism evidence="14 15">
    <name type="scientific">Sphingomonas lycopersici</name>
    <dbReference type="NCBI Taxonomy" id="2951807"/>
    <lineage>
        <taxon>Bacteria</taxon>
        <taxon>Pseudomonadati</taxon>
        <taxon>Pseudomonadota</taxon>
        <taxon>Alphaproteobacteria</taxon>
        <taxon>Sphingomonadales</taxon>
        <taxon>Sphingomonadaceae</taxon>
        <taxon>Sphingomonas</taxon>
    </lineage>
</organism>
<evidence type="ECO:0000256" key="1">
    <source>
        <dbReference type="ARBA" id="ARBA00004571"/>
    </source>
</evidence>
<dbReference type="Pfam" id="PF07715">
    <property type="entry name" value="Plug"/>
    <property type="match status" value="1"/>
</dbReference>
<dbReference type="Gene3D" id="2.40.170.20">
    <property type="entry name" value="TonB-dependent receptor, beta-barrel domain"/>
    <property type="match status" value="1"/>
</dbReference>
<dbReference type="InterPro" id="IPR000531">
    <property type="entry name" value="Beta-barrel_TonB"/>
</dbReference>
<comment type="similarity">
    <text evidence="8 9">Belongs to the TonB-dependent receptor family.</text>
</comment>
<name>A0AA42CSI6_9SPHN</name>
<dbReference type="Gene3D" id="2.170.130.10">
    <property type="entry name" value="TonB-dependent receptor, plug domain"/>
    <property type="match status" value="1"/>
</dbReference>
<evidence type="ECO:0000256" key="6">
    <source>
        <dbReference type="ARBA" id="ARBA00023136"/>
    </source>
</evidence>
<dbReference type="InterPro" id="IPR037066">
    <property type="entry name" value="Plug_dom_sf"/>
</dbReference>
<feature type="chain" id="PRO_5041443359" evidence="11">
    <location>
        <begin position="36"/>
        <end position="985"/>
    </location>
</feature>
<keyword evidence="14" id="KW-0675">Receptor</keyword>
<dbReference type="PANTHER" id="PTHR47234:SF3">
    <property type="entry name" value="SECRETIN_TONB SHORT N-TERMINAL DOMAIN-CONTAINING PROTEIN"/>
    <property type="match status" value="1"/>
</dbReference>
<evidence type="ECO:0000259" key="13">
    <source>
        <dbReference type="Pfam" id="PF07715"/>
    </source>
</evidence>
<dbReference type="PROSITE" id="PS51318">
    <property type="entry name" value="TAT"/>
    <property type="match status" value="1"/>
</dbReference>
<feature type="region of interest" description="Disordered" evidence="10">
    <location>
        <begin position="37"/>
        <end position="65"/>
    </location>
</feature>
<evidence type="ECO:0000256" key="11">
    <source>
        <dbReference type="SAM" id="SignalP"/>
    </source>
</evidence>
<keyword evidence="3 8" id="KW-1134">Transmembrane beta strand</keyword>
<feature type="domain" description="TonB-dependent receptor plug" evidence="13">
    <location>
        <begin position="81"/>
        <end position="197"/>
    </location>
</feature>
<dbReference type="GO" id="GO:0009279">
    <property type="term" value="C:cell outer membrane"/>
    <property type="evidence" value="ECO:0007669"/>
    <property type="project" value="UniProtKB-SubCell"/>
</dbReference>
<gene>
    <name evidence="14" type="ORF">NEE01_01045</name>
</gene>
<dbReference type="PROSITE" id="PS52016">
    <property type="entry name" value="TONB_DEPENDENT_REC_3"/>
    <property type="match status" value="1"/>
</dbReference>
<feature type="signal peptide" evidence="11">
    <location>
        <begin position="1"/>
        <end position="35"/>
    </location>
</feature>
<keyword evidence="5 9" id="KW-0798">TonB box</keyword>
<evidence type="ECO:0000256" key="2">
    <source>
        <dbReference type="ARBA" id="ARBA00022448"/>
    </source>
</evidence>
<dbReference type="Proteomes" id="UP001165565">
    <property type="component" value="Unassembled WGS sequence"/>
</dbReference>
<comment type="caution">
    <text evidence="14">The sequence shown here is derived from an EMBL/GenBank/DDBJ whole genome shotgun (WGS) entry which is preliminary data.</text>
</comment>
<proteinExistence type="inferred from homology"/>
<comment type="subcellular location">
    <subcellularLocation>
        <location evidence="1 8">Cell outer membrane</location>
        <topology evidence="1 8">Multi-pass membrane protein</topology>
    </subcellularLocation>
</comment>
<evidence type="ECO:0000256" key="10">
    <source>
        <dbReference type="SAM" id="MobiDB-lite"/>
    </source>
</evidence>
<dbReference type="InterPro" id="IPR012910">
    <property type="entry name" value="Plug_dom"/>
</dbReference>
<protein>
    <submittedName>
        <fullName evidence="14">TonB-dependent receptor</fullName>
    </submittedName>
</protein>
<evidence type="ECO:0000256" key="9">
    <source>
        <dbReference type="RuleBase" id="RU003357"/>
    </source>
</evidence>
<dbReference type="EMBL" id="JANFAV010000001">
    <property type="protein sequence ID" value="MCW6533361.1"/>
    <property type="molecule type" value="Genomic_DNA"/>
</dbReference>
<dbReference type="InterPro" id="IPR036942">
    <property type="entry name" value="Beta-barrel_TonB_sf"/>
</dbReference>
<evidence type="ECO:0000259" key="12">
    <source>
        <dbReference type="Pfam" id="PF00593"/>
    </source>
</evidence>
<evidence type="ECO:0000256" key="3">
    <source>
        <dbReference type="ARBA" id="ARBA00022452"/>
    </source>
</evidence>
<dbReference type="RefSeq" id="WP_265267392.1">
    <property type="nucleotide sequence ID" value="NZ_JANFAV010000001.1"/>
</dbReference>
<evidence type="ECO:0000313" key="14">
    <source>
        <dbReference type="EMBL" id="MCW6533361.1"/>
    </source>
</evidence>
<keyword evidence="7 8" id="KW-0998">Cell outer membrane</keyword>
<keyword evidence="2 8" id="KW-0813">Transport</keyword>
<evidence type="ECO:0000313" key="15">
    <source>
        <dbReference type="Proteomes" id="UP001165565"/>
    </source>
</evidence>
<dbReference type="InterPro" id="IPR039426">
    <property type="entry name" value="TonB-dep_rcpt-like"/>
</dbReference>
<evidence type="ECO:0000256" key="4">
    <source>
        <dbReference type="ARBA" id="ARBA00022692"/>
    </source>
</evidence>
<keyword evidence="6 8" id="KW-0472">Membrane</keyword>
<feature type="domain" description="TonB-dependent receptor-like beta-barrel" evidence="12">
    <location>
        <begin position="449"/>
        <end position="952"/>
    </location>
</feature>
<feature type="compositionally biased region" description="Low complexity" evidence="10">
    <location>
        <begin position="44"/>
        <end position="63"/>
    </location>
</feature>
<reference evidence="14" key="1">
    <citation type="submission" date="2022-06" db="EMBL/GenBank/DDBJ databases">
        <title>Sphingomonas sp. nov. isolated from rhizosphere soil of tomato.</title>
        <authorList>
            <person name="Dong H."/>
            <person name="Gao R."/>
        </authorList>
    </citation>
    <scope>NUCLEOTIDE SEQUENCE</scope>
    <source>
        <strain evidence="14">MMSM24</strain>
    </source>
</reference>
<evidence type="ECO:0000256" key="8">
    <source>
        <dbReference type="PROSITE-ProRule" id="PRU01360"/>
    </source>
</evidence>
<dbReference type="InterPro" id="IPR006311">
    <property type="entry name" value="TAT_signal"/>
</dbReference>
<keyword evidence="4 8" id="KW-0812">Transmembrane</keyword>
<accession>A0AA42CSI6</accession>
<dbReference type="AlphaFoldDB" id="A0AA42CSI6"/>
<sequence length="985" mass="103388">MKARDFSAARRATRRSLMVTAALLGGIAASTPAFAADQTTEPGAPAAQDIAPASQPPADQSADQPRDIVVTGSRLSAAGFNTPTPVTTLGAERLTKMGTTNIGEALATLPSFRASSSPSNSVVGSNISPVNAGARIADLRGLGQARTLVLVDSQRFSPSTSTGTVDLNLIPTLLIERVDVVTGGASAAYGSDAVSGVINIILNKRFEGVKTNAEFGISDRGDGKNYVAQIVAGTSFADGRGHVVFGGEYDKDEGVGGCYTRTFCSNEVGNLTQAAGLNGRPANNIAYNVHTATLTPGGLITATVNAAGVRTAAKGGVLGGIQFDASGNPTSFTYGQNAGALFMEGGTGRGLNSFFGDPALSIPVTRYNGYGHFEYEASDAFTGFADVSYGHVTGYTSGPEVRDAGFPGNGSLIKIDNPFLPAATRATMQANGITGLVIGKLGTDFGQINSVSTRDTYRMVAGASGKIDSNWKWDAYAQYGVTDYHQSTVNDRITARYANAIDAVTDPATGKPVCRIALTNPATNCVPLNILGQGQFSAAAKAYAFGTTKQRTEYTQFVAAGNLHGTLFDTWAGPATIATGIERRHETLAISVDPISAANGFYVYNATPAKGNVSITEGYLEAGVPLLKDSALGRSLDLNGAVRRTHYNIASPTVSNSFDATTWKVGATYKPIDEILLRVTESQDIRAPNAAELFTTPVSGVGAIADTKTGTQVFATVYTGGNINLKPETARTFTAGVTLQPRGALNGLRFSVDFYKIRIRDAIATLGAQVIVNTCNTSGAPNICGLVTRNASGILQTVSVLYLNLNRQDLKGLDIEGSYHLPFGGSNALDLRALATHTFKLTNSAVVLPGTTTPVNRAGDNGLNGIPSWVVDGFASLTLNRMTLNLQGHFISAGKYDASLVGPEDPGYSVTAVNSINTNRVPSRFYTNIGASFDLMKAGNRNLQIYANVTNLFDVMPPPLWNGNNNSVYYDVIGRRYRMGVRYAF</sequence>
<keyword evidence="11" id="KW-0732">Signal</keyword>
<keyword evidence="15" id="KW-1185">Reference proteome</keyword>
<dbReference type="Pfam" id="PF00593">
    <property type="entry name" value="TonB_dep_Rec_b-barrel"/>
    <property type="match status" value="1"/>
</dbReference>
<dbReference type="SUPFAM" id="SSF56935">
    <property type="entry name" value="Porins"/>
    <property type="match status" value="1"/>
</dbReference>